<keyword evidence="4 6" id="KW-0472">Membrane</keyword>
<keyword evidence="9" id="KW-1185">Reference proteome</keyword>
<dbReference type="PROSITE" id="PS00216">
    <property type="entry name" value="SUGAR_TRANSPORT_1"/>
    <property type="match status" value="1"/>
</dbReference>
<feature type="transmembrane region" description="Helical" evidence="6">
    <location>
        <begin position="489"/>
        <end position="506"/>
    </location>
</feature>
<feature type="transmembrane region" description="Helical" evidence="6">
    <location>
        <begin position="235"/>
        <end position="257"/>
    </location>
</feature>
<evidence type="ECO:0000256" key="1">
    <source>
        <dbReference type="ARBA" id="ARBA00004141"/>
    </source>
</evidence>
<protein>
    <recommendedName>
        <fullName evidence="7">Major facilitator superfamily (MFS) profile domain-containing protein</fullName>
    </recommendedName>
</protein>
<name>A0A1B8GRA5_9PEZI</name>
<sequence>MSSSNPDSLVSPKEFESQRASNIDLQAPKSPEMDITATSVTVVPCVGSEPEKDIQSHVVATSTANKHAVPWPHVEPWRRNVALAGIFVGVFFSTLDTTIIGTALVSIVEELGSFWLSPWIVLAYLLTYMSFAMAIARLSDIYGRKTIMLVSWALFMVFSLACALSHTIRQLIVFRAFQGLGGAGLYSMGMVMIAEVLNPSKFAAGAAWIGLTVGGSGVLGPILGGAISNQSTWRWIFYMNLPFSVIAMASIFFIWPASAKTSDSGKWRTFLSIDFVGVLFMMGGSVCLVYGLQRATTGGRSWGEAVIVTCLVLSGVFWVAFFSWEGFLGTRSWSNIEPIFPMHILKRRVMAAAFCSIFCTGFPLITATILLPERFQLVNGSSPLQAGLSLLPLAAATGLGSFVGGAISSGRNLTSPTLIGGSSLQLLALGLLTTIPDTLSIPHYLYGVEVLLGIGVGMCLSAGTLIVTLNSEVGEIAATQGATAQLRPLGGFIGLTIATALFNARSESALGGFLSDAQMEALHRSPLGALTFEPDVLAMVRAVYAKVFRVQMTALTGVAGLGVLVACASWERNAVGMERMKVHSGVETEVVEVKEERKERNVEV</sequence>
<dbReference type="SUPFAM" id="SSF103473">
    <property type="entry name" value="MFS general substrate transporter"/>
    <property type="match status" value="1"/>
</dbReference>
<feature type="transmembrane region" description="Helical" evidence="6">
    <location>
        <begin position="548"/>
        <end position="570"/>
    </location>
</feature>
<dbReference type="OrthoDB" id="440553at2759"/>
<dbReference type="Gene3D" id="1.20.1250.20">
    <property type="entry name" value="MFS general substrate transporter like domains"/>
    <property type="match status" value="1"/>
</dbReference>
<accession>A0A1B8GRA5</accession>
<feature type="transmembrane region" description="Helical" evidence="6">
    <location>
        <begin position="114"/>
        <end position="135"/>
    </location>
</feature>
<dbReference type="RefSeq" id="XP_018132091.1">
    <property type="nucleotide sequence ID" value="XM_018272531.2"/>
</dbReference>
<dbReference type="Pfam" id="PF07690">
    <property type="entry name" value="MFS_1"/>
    <property type="match status" value="1"/>
</dbReference>
<feature type="region of interest" description="Disordered" evidence="5">
    <location>
        <begin position="1"/>
        <end position="30"/>
    </location>
</feature>
<dbReference type="GeneID" id="28836419"/>
<feature type="transmembrane region" description="Helical" evidence="6">
    <location>
        <begin position="413"/>
        <end position="432"/>
    </location>
</feature>
<dbReference type="PRINTS" id="PR01036">
    <property type="entry name" value="TCRTETB"/>
</dbReference>
<dbReference type="AlphaFoldDB" id="A0A1B8GRA5"/>
<dbReference type="Gene3D" id="1.20.1720.10">
    <property type="entry name" value="Multidrug resistance protein D"/>
    <property type="match status" value="1"/>
</dbReference>
<dbReference type="InterPro" id="IPR036259">
    <property type="entry name" value="MFS_trans_sf"/>
</dbReference>
<feature type="transmembrane region" description="Helical" evidence="6">
    <location>
        <begin position="172"/>
        <end position="193"/>
    </location>
</feature>
<dbReference type="EMBL" id="KV460217">
    <property type="protein sequence ID" value="OBT98358.1"/>
    <property type="molecule type" value="Genomic_DNA"/>
</dbReference>
<feature type="transmembrane region" description="Helical" evidence="6">
    <location>
        <begin position="205"/>
        <end position="223"/>
    </location>
</feature>
<evidence type="ECO:0000313" key="9">
    <source>
        <dbReference type="Proteomes" id="UP000091956"/>
    </source>
</evidence>
<feature type="transmembrane region" description="Helical" evidence="6">
    <location>
        <begin position="384"/>
        <end position="406"/>
    </location>
</feature>
<dbReference type="InterPro" id="IPR020846">
    <property type="entry name" value="MFS_dom"/>
</dbReference>
<evidence type="ECO:0000256" key="4">
    <source>
        <dbReference type="ARBA" id="ARBA00023136"/>
    </source>
</evidence>
<feature type="transmembrane region" description="Helical" evidence="6">
    <location>
        <begin position="349"/>
        <end position="372"/>
    </location>
</feature>
<dbReference type="PANTHER" id="PTHR23501:SF43">
    <property type="entry name" value="MULTIDRUG TRANSPORTER, PUTATIVE (AFU_ORTHOLOGUE AFUA_6G03040)-RELATED"/>
    <property type="match status" value="1"/>
</dbReference>
<organism evidence="8 9">
    <name type="scientific">Pseudogymnoascus verrucosus</name>
    <dbReference type="NCBI Taxonomy" id="342668"/>
    <lineage>
        <taxon>Eukaryota</taxon>
        <taxon>Fungi</taxon>
        <taxon>Dikarya</taxon>
        <taxon>Ascomycota</taxon>
        <taxon>Pezizomycotina</taxon>
        <taxon>Leotiomycetes</taxon>
        <taxon>Thelebolales</taxon>
        <taxon>Thelebolaceae</taxon>
        <taxon>Pseudogymnoascus</taxon>
    </lineage>
</organism>
<evidence type="ECO:0000256" key="6">
    <source>
        <dbReference type="SAM" id="Phobius"/>
    </source>
</evidence>
<keyword evidence="3 6" id="KW-1133">Transmembrane helix</keyword>
<evidence type="ECO:0000256" key="5">
    <source>
        <dbReference type="SAM" id="MobiDB-lite"/>
    </source>
</evidence>
<keyword evidence="2 6" id="KW-0812">Transmembrane</keyword>
<evidence type="ECO:0000256" key="2">
    <source>
        <dbReference type="ARBA" id="ARBA00022692"/>
    </source>
</evidence>
<comment type="subcellular location">
    <subcellularLocation>
        <location evidence="1">Membrane</location>
        <topology evidence="1">Multi-pass membrane protein</topology>
    </subcellularLocation>
</comment>
<feature type="transmembrane region" description="Helical" evidence="6">
    <location>
        <begin position="444"/>
        <end position="469"/>
    </location>
</feature>
<dbReference type="PROSITE" id="PS50850">
    <property type="entry name" value="MFS"/>
    <property type="match status" value="1"/>
</dbReference>
<dbReference type="InterPro" id="IPR005829">
    <property type="entry name" value="Sugar_transporter_CS"/>
</dbReference>
<gene>
    <name evidence="8" type="ORF">VE01_03033</name>
</gene>
<dbReference type="Proteomes" id="UP000091956">
    <property type="component" value="Unassembled WGS sequence"/>
</dbReference>
<evidence type="ECO:0000313" key="8">
    <source>
        <dbReference type="EMBL" id="OBT98358.1"/>
    </source>
</evidence>
<feature type="transmembrane region" description="Helical" evidence="6">
    <location>
        <begin position="269"/>
        <end position="293"/>
    </location>
</feature>
<feature type="domain" description="Major facilitator superfamily (MFS) profile" evidence="7">
    <location>
        <begin position="82"/>
        <end position="553"/>
    </location>
</feature>
<evidence type="ECO:0000259" key="7">
    <source>
        <dbReference type="PROSITE" id="PS50850"/>
    </source>
</evidence>
<dbReference type="PANTHER" id="PTHR23501">
    <property type="entry name" value="MAJOR FACILITATOR SUPERFAMILY"/>
    <property type="match status" value="1"/>
</dbReference>
<dbReference type="GO" id="GO:0022857">
    <property type="term" value="F:transmembrane transporter activity"/>
    <property type="evidence" value="ECO:0007669"/>
    <property type="project" value="InterPro"/>
</dbReference>
<evidence type="ECO:0000256" key="3">
    <source>
        <dbReference type="ARBA" id="ARBA00022989"/>
    </source>
</evidence>
<feature type="transmembrane region" description="Helical" evidence="6">
    <location>
        <begin position="147"/>
        <end position="166"/>
    </location>
</feature>
<reference evidence="9" key="2">
    <citation type="journal article" date="2018" name="Nat. Commun.">
        <title>Extreme sensitivity to ultraviolet light in the fungal pathogen causing white-nose syndrome of bats.</title>
        <authorList>
            <person name="Palmer J.M."/>
            <person name="Drees K.P."/>
            <person name="Foster J.T."/>
            <person name="Lindner D.L."/>
        </authorList>
    </citation>
    <scope>NUCLEOTIDE SEQUENCE [LARGE SCALE GENOMIC DNA]</scope>
    <source>
        <strain evidence="9">UAMH 10579</strain>
    </source>
</reference>
<reference evidence="8 9" key="1">
    <citation type="submission" date="2016-03" db="EMBL/GenBank/DDBJ databases">
        <title>Comparative genomics of Pseudogymnoascus destructans, the fungus causing white-nose syndrome of bats.</title>
        <authorList>
            <person name="Palmer J.M."/>
            <person name="Drees K.P."/>
            <person name="Foster J.T."/>
            <person name="Lindner D.L."/>
        </authorList>
    </citation>
    <scope>NUCLEOTIDE SEQUENCE [LARGE SCALE GENOMIC DNA]</scope>
    <source>
        <strain evidence="8 9">UAMH 10579</strain>
    </source>
</reference>
<dbReference type="GO" id="GO:0005886">
    <property type="term" value="C:plasma membrane"/>
    <property type="evidence" value="ECO:0007669"/>
    <property type="project" value="TreeGrafter"/>
</dbReference>
<proteinExistence type="predicted"/>
<feature type="transmembrane region" description="Helical" evidence="6">
    <location>
        <begin position="81"/>
        <end position="108"/>
    </location>
</feature>
<dbReference type="InterPro" id="IPR011701">
    <property type="entry name" value="MFS"/>
</dbReference>